<dbReference type="OrthoDB" id="9812089at2"/>
<organism evidence="1 2">
    <name type="scientific">Anaerobium acetethylicum</name>
    <dbReference type="NCBI Taxonomy" id="1619234"/>
    <lineage>
        <taxon>Bacteria</taxon>
        <taxon>Bacillati</taxon>
        <taxon>Bacillota</taxon>
        <taxon>Clostridia</taxon>
        <taxon>Lachnospirales</taxon>
        <taxon>Lachnospiraceae</taxon>
        <taxon>Anaerobium</taxon>
    </lineage>
</organism>
<dbReference type="RefSeq" id="WP_091235480.1">
    <property type="nucleotide sequence ID" value="NZ_FMKA01000021.1"/>
</dbReference>
<name>A0A1D3TW83_9FIRM</name>
<dbReference type="Proteomes" id="UP000199315">
    <property type="component" value="Unassembled WGS sequence"/>
</dbReference>
<protein>
    <submittedName>
        <fullName evidence="1">Predicted SnoaL-like aldol condensation-catalyzing enzyme</fullName>
    </submittedName>
</protein>
<dbReference type="Pfam" id="PF07366">
    <property type="entry name" value="SnoaL"/>
    <property type="match status" value="1"/>
</dbReference>
<dbReference type="PANTHER" id="PTHR38436:SF1">
    <property type="entry name" value="ESTER CYCLASE"/>
    <property type="match status" value="1"/>
</dbReference>
<gene>
    <name evidence="1" type="ORF">SAMN05421730_102123</name>
</gene>
<dbReference type="Gene3D" id="3.10.450.50">
    <property type="match status" value="1"/>
</dbReference>
<proteinExistence type="predicted"/>
<dbReference type="GO" id="GO:0030638">
    <property type="term" value="P:polyketide metabolic process"/>
    <property type="evidence" value="ECO:0007669"/>
    <property type="project" value="InterPro"/>
</dbReference>
<dbReference type="AlphaFoldDB" id="A0A1D3TW83"/>
<keyword evidence="2" id="KW-1185">Reference proteome</keyword>
<dbReference type="SUPFAM" id="SSF54427">
    <property type="entry name" value="NTF2-like"/>
    <property type="match status" value="1"/>
</dbReference>
<reference evidence="1 2" key="1">
    <citation type="submission" date="2016-09" db="EMBL/GenBank/DDBJ databases">
        <authorList>
            <person name="Capua I."/>
            <person name="De Benedictis P."/>
            <person name="Joannis T."/>
            <person name="Lombin L.H."/>
            <person name="Cattoli G."/>
        </authorList>
    </citation>
    <scope>NUCLEOTIDE SEQUENCE [LARGE SCALE GENOMIC DNA]</scope>
    <source>
        <strain evidence="1 2">GluBS11</strain>
    </source>
</reference>
<dbReference type="InterPro" id="IPR009959">
    <property type="entry name" value="Cyclase_SnoaL-like"/>
</dbReference>
<dbReference type="EMBL" id="FMKA01000021">
    <property type="protein sequence ID" value="SCP98475.1"/>
    <property type="molecule type" value="Genomic_DNA"/>
</dbReference>
<evidence type="ECO:0000313" key="2">
    <source>
        <dbReference type="Proteomes" id="UP000199315"/>
    </source>
</evidence>
<evidence type="ECO:0000313" key="1">
    <source>
        <dbReference type="EMBL" id="SCP98475.1"/>
    </source>
</evidence>
<accession>A0A1D3TW83</accession>
<dbReference type="STRING" id="1619234.SAMN05421730_102123"/>
<dbReference type="PANTHER" id="PTHR38436">
    <property type="entry name" value="POLYKETIDE CYCLASE SNOAL-LIKE DOMAIN"/>
    <property type="match status" value="1"/>
</dbReference>
<sequence length="113" mass="13294">MTNKELIQNFYNEFFNMHKIEAANLYVREDYIQHNPGLTHGREALKEGFAKKFESDPTFRLEIKMMIAEDDMVAVYLKNVDPEGNTKCRVVDIYRIQDGQLAEHWDVLQPVTK</sequence>
<dbReference type="InterPro" id="IPR032710">
    <property type="entry name" value="NTF2-like_dom_sf"/>
</dbReference>